<evidence type="ECO:0000256" key="1">
    <source>
        <dbReference type="SAM" id="Phobius"/>
    </source>
</evidence>
<keyword evidence="3" id="KW-1185">Reference proteome</keyword>
<accession>A0ABX8FHQ0</accession>
<keyword evidence="1" id="KW-0472">Membrane</keyword>
<reference evidence="2 3" key="1">
    <citation type="submission" date="2021-03" db="EMBL/GenBank/DDBJ databases">
        <title>The first data on the complete genome of the tetrodotoxin-producing bacterium.</title>
        <authorList>
            <person name="Melnikova D.I."/>
            <person name="Nijland R."/>
            <person name="Magarlamov T.Y."/>
        </authorList>
    </citation>
    <scope>NUCLEOTIDE SEQUENCE [LARGE SCALE GENOMIC DNA]</scope>
    <source>
        <strain evidence="2 3">1839</strain>
    </source>
</reference>
<dbReference type="EMBL" id="CP071709">
    <property type="protein sequence ID" value="QVY63552.1"/>
    <property type="molecule type" value="Genomic_DNA"/>
</dbReference>
<keyword evidence="1" id="KW-1133">Transmembrane helix</keyword>
<proteinExistence type="predicted"/>
<evidence type="ECO:0000313" key="3">
    <source>
        <dbReference type="Proteomes" id="UP000679247"/>
    </source>
</evidence>
<dbReference type="Proteomes" id="UP000679247">
    <property type="component" value="Chromosome"/>
</dbReference>
<name>A0ABX8FHQ0_9BACI</name>
<keyword evidence="1" id="KW-0812">Transmembrane</keyword>
<gene>
    <name evidence="2" type="ORF">J1899_11100</name>
</gene>
<feature type="transmembrane region" description="Helical" evidence="1">
    <location>
        <begin position="7"/>
        <end position="26"/>
    </location>
</feature>
<evidence type="ECO:0000313" key="2">
    <source>
        <dbReference type="EMBL" id="QVY63552.1"/>
    </source>
</evidence>
<organism evidence="2 3">
    <name type="scientific">Cytobacillus gottheilii</name>
    <dbReference type="NCBI Taxonomy" id="859144"/>
    <lineage>
        <taxon>Bacteria</taxon>
        <taxon>Bacillati</taxon>
        <taxon>Bacillota</taxon>
        <taxon>Bacilli</taxon>
        <taxon>Bacillales</taxon>
        <taxon>Bacillaceae</taxon>
        <taxon>Cytobacillus</taxon>
    </lineage>
</organism>
<dbReference type="RefSeq" id="WP_214478686.1">
    <property type="nucleotide sequence ID" value="NZ_CP071709.1"/>
</dbReference>
<protein>
    <submittedName>
        <fullName evidence="2">Uncharacterized protein</fullName>
    </submittedName>
</protein>
<sequence>MNHKKRNLLIAIIGSITIFTVAGILFTKIYQNHLTNEAIIEDCFENFDEVGEVVLKKDGFLSQVTCEKGED</sequence>